<dbReference type="InterPro" id="IPR016181">
    <property type="entry name" value="Acyl_CoA_acyltransferase"/>
</dbReference>
<proteinExistence type="predicted"/>
<dbReference type="EMBL" id="JAEQND010000016">
    <property type="protein sequence ID" value="MBL0428200.1"/>
    <property type="molecule type" value="Genomic_DNA"/>
</dbReference>
<evidence type="ECO:0000259" key="2">
    <source>
        <dbReference type="Pfam" id="PF13480"/>
    </source>
</evidence>
<evidence type="ECO:0000313" key="3">
    <source>
        <dbReference type="EMBL" id="MBL0428200.1"/>
    </source>
</evidence>
<dbReference type="InterPro" id="IPR038740">
    <property type="entry name" value="BioF2-like_GNAT_dom"/>
</dbReference>
<dbReference type="Pfam" id="PF13480">
    <property type="entry name" value="Acetyltransf_6"/>
    <property type="match status" value="1"/>
</dbReference>
<evidence type="ECO:0000313" key="4">
    <source>
        <dbReference type="Proteomes" id="UP000622707"/>
    </source>
</evidence>
<dbReference type="SUPFAM" id="SSF55729">
    <property type="entry name" value="Acyl-CoA N-acyltransferases (Nat)"/>
    <property type="match status" value="1"/>
</dbReference>
<dbReference type="RefSeq" id="WP_201692832.1">
    <property type="nucleotide sequence ID" value="NZ_JAEQND010000016.1"/>
</dbReference>
<feature type="region of interest" description="Disordered" evidence="1">
    <location>
        <begin position="1"/>
        <end position="21"/>
    </location>
</feature>
<feature type="compositionally biased region" description="Low complexity" evidence="1">
    <location>
        <begin position="1"/>
        <end position="15"/>
    </location>
</feature>
<sequence length="346" mass="37948">MCTDSSPAARSTTSPPTRPAEARAQAIASPAALERLRAEWEALWAQVPDATPFQHPAWLLPWWRHIARGTLAATAVRSPAGELVALAPLYVYPDGERRQLFPLGIATSDDLTVLVRPGWEAQALCCIAAQLAARADFDAIACPQQRAGSLVLDLPCPPGWQQEIRACEPHPVLDLRAAQAMPKAMRDNVRHCRSRGERAGTVTCETAGAQHIEEFLAALERLHAQRWAGRGESGVLQDARVRAMHREAAPQLQAAGLLRLQALRVDGRIVAVLYCLAHGRRWQYYLGGFDPAQAAISPGTLLVAHAIAQARAEGATAFDFLRGQEAYKYRWGAVDEARFALRRWRS</sequence>
<comment type="caution">
    <text evidence="3">The sequence shown here is derived from an EMBL/GenBank/DDBJ whole genome shotgun (WGS) entry which is preliminary data.</text>
</comment>
<accession>A0ABS1JV82</accession>
<reference evidence="3 4" key="1">
    <citation type="journal article" date="2017" name="Int. J. Syst. Evol. Microbiol.">
        <title>Ramlibacter alkalitolerans sp. nov., alkali-tolerant bacterium isolated from soil of ginseng.</title>
        <authorList>
            <person name="Lee D.H."/>
            <person name="Cha C.J."/>
        </authorList>
    </citation>
    <scope>NUCLEOTIDE SEQUENCE [LARGE SCALE GENOMIC DNA]</scope>
    <source>
        <strain evidence="3 4">KACC 19305</strain>
    </source>
</reference>
<name>A0ABS1JV82_9BURK</name>
<evidence type="ECO:0000256" key="1">
    <source>
        <dbReference type="SAM" id="MobiDB-lite"/>
    </source>
</evidence>
<dbReference type="Gene3D" id="3.40.630.30">
    <property type="match status" value="1"/>
</dbReference>
<gene>
    <name evidence="3" type="ORF">JI746_24060</name>
</gene>
<organism evidence="3 4">
    <name type="scientific">Ramlibacter alkalitolerans</name>
    <dbReference type="NCBI Taxonomy" id="2039631"/>
    <lineage>
        <taxon>Bacteria</taxon>
        <taxon>Pseudomonadati</taxon>
        <taxon>Pseudomonadota</taxon>
        <taxon>Betaproteobacteria</taxon>
        <taxon>Burkholderiales</taxon>
        <taxon>Comamonadaceae</taxon>
        <taxon>Ramlibacter</taxon>
    </lineage>
</organism>
<dbReference type="Proteomes" id="UP000622707">
    <property type="component" value="Unassembled WGS sequence"/>
</dbReference>
<keyword evidence="4" id="KW-1185">Reference proteome</keyword>
<protein>
    <submittedName>
        <fullName evidence="3">GNAT family N-acetyltransferase</fullName>
    </submittedName>
</protein>
<feature type="domain" description="BioF2-like acetyltransferase" evidence="2">
    <location>
        <begin position="185"/>
        <end position="328"/>
    </location>
</feature>